<feature type="non-terminal residue" evidence="2">
    <location>
        <position position="901"/>
    </location>
</feature>
<protein>
    <submittedName>
        <fullName evidence="2">BDP1 factor</fullName>
    </submittedName>
</protein>
<feature type="region of interest" description="Disordered" evidence="1">
    <location>
        <begin position="461"/>
        <end position="484"/>
    </location>
</feature>
<reference evidence="2" key="1">
    <citation type="submission" date="2019-09" db="EMBL/GenBank/DDBJ databases">
        <title>Bird 10,000 Genomes (B10K) Project - Family phase.</title>
        <authorList>
            <person name="Zhang G."/>
        </authorList>
    </citation>
    <scope>NUCLEOTIDE SEQUENCE</scope>
    <source>
        <strain evidence="2">B10K-IZCAS-20218</strain>
        <tissue evidence="2">Blood</tissue>
    </source>
</reference>
<gene>
    <name evidence="2" type="primary">Bdp1_1</name>
    <name evidence="2" type="ORF">ELAFOR_R15751</name>
</gene>
<feature type="compositionally biased region" description="Basic and acidic residues" evidence="1">
    <location>
        <begin position="747"/>
        <end position="765"/>
    </location>
</feature>
<sequence>QQNPSSTVEAASFSEATRKHSFAENLEEVSRKRIRQYITLQSPGISSESESQVEHDSDSQLSTSQEKHSDRLTRKQFRRSSKQTALPEHVLELKTAASASEGEAGCSEKRSQRQEAKLSVTRHKSLKTTQRRRSGKELRSSKIMFVTLRASEEEEDEEADDFELGDEDECFASEEVNKAPVFVPIGLRSPKPIPVQIQETMEELEISVNIPDVQVASDVESLSCASIQSVVQREEKISTSTAVRMSFACINDGNTEAAMTLLSMGDPNFQLKTSTEEQTHMSPIQDDLDMADSLVIHTYSKENRTSSQYSLASDTSVKELLPSEDGNNMNVEHQITGTRIGVEEYSEMDAIDTSSLPVVNSLRLTEGRHLEPEPTSGILRSNENIRQKILNTDVLVEQIQQIQTDPTTLRGNAEMQKVDPEQIKSPADDSAILHDFATGSMEFTKQVDKTERTEKQIRDACGNSGDLRHLTASPKPEKSHLGLEDCPNLSTVDELSEPSPCPLENHICTVSFTQNDACTKDAQQPCVSGTEETSGIMNNNHRCPEEEQTFILTLVEIPADSKEFDASAMVEQTSEPVLPAPILVSPINGSETTVTEVESTGSFTTAASEVAAPLNTSTETTQLENAVDPTPKLQAAQKQLAAELEENYFPPSKKIATVAVEDNQETTYKGYSIKSTDVPVVTSGNPFKETVSSAKEKVLTSVVVSDSISQLAERSHLETLESLRKAPLENPESKKEKEVMSRLTSNRKVEISERGKQENVHESAQLEHSGSPASSSKTPLLRSGRKPLGFLSLICKKSNSESAEDTKGNRGKIQKPRIVTPKRSIKKPIPSTKNDRESCSFPSTSSVEHEHVAPDAAVTVPSNDLSEKLPLCAKDQEKEREPTKISEYFFSDIFMEVDDPE</sequence>
<feature type="region of interest" description="Disordered" evidence="1">
    <location>
        <begin position="799"/>
        <end position="865"/>
    </location>
</feature>
<feature type="compositionally biased region" description="Basic and acidic residues" evidence="1">
    <location>
        <begin position="106"/>
        <end position="116"/>
    </location>
</feature>
<evidence type="ECO:0000256" key="1">
    <source>
        <dbReference type="SAM" id="MobiDB-lite"/>
    </source>
</evidence>
<feature type="compositionally biased region" description="Low complexity" evidence="1">
    <location>
        <begin position="96"/>
        <end position="105"/>
    </location>
</feature>
<dbReference type="EMBL" id="WBNG01000674">
    <property type="protein sequence ID" value="NXD28102.1"/>
    <property type="molecule type" value="Genomic_DNA"/>
</dbReference>
<evidence type="ECO:0000313" key="3">
    <source>
        <dbReference type="Proteomes" id="UP000623542"/>
    </source>
</evidence>
<dbReference type="Proteomes" id="UP000623542">
    <property type="component" value="Unassembled WGS sequence"/>
</dbReference>
<feature type="non-terminal residue" evidence="2">
    <location>
        <position position="1"/>
    </location>
</feature>
<accession>A0A851UIR2</accession>
<comment type="caution">
    <text evidence="2">The sequence shown here is derived from an EMBL/GenBank/DDBJ whole genome shotgun (WGS) entry which is preliminary data.</text>
</comment>
<dbReference type="OrthoDB" id="272624at2759"/>
<organism evidence="2 3">
    <name type="scientific">Elachura formosa</name>
    <name type="common">spotted wren-babbler</name>
    <dbReference type="NCBI Taxonomy" id="1463973"/>
    <lineage>
        <taxon>Eukaryota</taxon>
        <taxon>Metazoa</taxon>
        <taxon>Chordata</taxon>
        <taxon>Craniata</taxon>
        <taxon>Vertebrata</taxon>
        <taxon>Euteleostomi</taxon>
        <taxon>Archelosauria</taxon>
        <taxon>Archosauria</taxon>
        <taxon>Dinosauria</taxon>
        <taxon>Saurischia</taxon>
        <taxon>Theropoda</taxon>
        <taxon>Coelurosauria</taxon>
        <taxon>Aves</taxon>
        <taxon>Neognathae</taxon>
        <taxon>Neoaves</taxon>
        <taxon>Telluraves</taxon>
        <taxon>Australaves</taxon>
        <taxon>Passeriformes</taxon>
        <taxon>Elachuridae</taxon>
        <taxon>Elachura</taxon>
    </lineage>
</organism>
<keyword evidence="3" id="KW-1185">Reference proteome</keyword>
<feature type="region of interest" description="Disordered" evidence="1">
    <location>
        <begin position="41"/>
        <end position="137"/>
    </location>
</feature>
<feature type="region of interest" description="Disordered" evidence="1">
    <location>
        <begin position="723"/>
        <end position="784"/>
    </location>
</feature>
<feature type="compositionally biased region" description="Polar residues" evidence="1">
    <location>
        <begin position="766"/>
        <end position="778"/>
    </location>
</feature>
<dbReference type="AlphaFoldDB" id="A0A851UIR2"/>
<proteinExistence type="predicted"/>
<feature type="compositionally biased region" description="Basic residues" evidence="1">
    <location>
        <begin position="120"/>
        <end position="134"/>
    </location>
</feature>
<evidence type="ECO:0000313" key="2">
    <source>
        <dbReference type="EMBL" id="NXD28102.1"/>
    </source>
</evidence>
<feature type="compositionally biased region" description="Polar residues" evidence="1">
    <location>
        <begin position="41"/>
        <end position="50"/>
    </location>
</feature>
<feature type="compositionally biased region" description="Basic and acidic residues" evidence="1">
    <location>
        <begin position="723"/>
        <end position="740"/>
    </location>
</feature>
<name>A0A851UIR2_9PASS</name>